<protein>
    <recommendedName>
        <fullName evidence="4">Transporter</fullName>
    </recommendedName>
</protein>
<proteinExistence type="predicted"/>
<sequence>MTYNQYYPFQAPFPAETNFMEDSYVNGEYGETYNPYGYADPNVYQGGYPVEGYEGEAIPMQGEYLDPYGSYQGEMYQGQYGGYPGEVFPGPGQGGGGFPGGGGGFPGQGGQVGPPGPPPSYTPQLTGASQFAVDPGGIRRCLYRYTYIWLRNGRSFWYFPTFVGRNSVAGYRWRRRTGWVYFGIDLRSINSFQCR</sequence>
<dbReference type="AlphaFoldDB" id="A0A398BAC8"/>
<keyword evidence="3" id="KW-1185">Reference proteome</keyword>
<comment type="caution">
    <text evidence="2">The sequence shown here is derived from an EMBL/GenBank/DDBJ whole genome shotgun (WGS) entry which is preliminary data.</text>
</comment>
<evidence type="ECO:0000313" key="3">
    <source>
        <dbReference type="Proteomes" id="UP000265816"/>
    </source>
</evidence>
<reference evidence="2 3" key="1">
    <citation type="submission" date="2018-08" db="EMBL/GenBank/DDBJ databases">
        <title>Bacillus jemisoniae sp. nov., Bacillus chryseoplanitiae sp. nov., Bacillus resnikiae sp. nov., and Bacillus frankliniae sp. nov., isolated from Viking spacecraft and associated surfaces.</title>
        <authorList>
            <person name="Seuylemezian A."/>
            <person name="Vaishampayan P."/>
        </authorList>
    </citation>
    <scope>NUCLEOTIDE SEQUENCE [LARGE SCALE GENOMIC DNA]</scope>
    <source>
        <strain evidence="2 3">JJ-247</strain>
    </source>
</reference>
<evidence type="ECO:0000256" key="1">
    <source>
        <dbReference type="SAM" id="MobiDB-lite"/>
    </source>
</evidence>
<feature type="region of interest" description="Disordered" evidence="1">
    <location>
        <begin position="91"/>
        <end position="125"/>
    </location>
</feature>
<name>A0A398BAC8_9BACI</name>
<evidence type="ECO:0000313" key="2">
    <source>
        <dbReference type="EMBL" id="RID86812.1"/>
    </source>
</evidence>
<dbReference type="RefSeq" id="WP_119111992.1">
    <property type="nucleotide sequence ID" value="NZ_CBCSEO010000006.1"/>
</dbReference>
<dbReference type="OrthoDB" id="2068061at2"/>
<dbReference type="EMBL" id="QWVT01000011">
    <property type="protein sequence ID" value="RID86812.1"/>
    <property type="molecule type" value="Genomic_DNA"/>
</dbReference>
<evidence type="ECO:0008006" key="4">
    <source>
        <dbReference type="Google" id="ProtNLM"/>
    </source>
</evidence>
<accession>A0A398BAC8</accession>
<organism evidence="2 3">
    <name type="scientific">Mesobacillus zeae</name>
    <dbReference type="NCBI Taxonomy" id="1917180"/>
    <lineage>
        <taxon>Bacteria</taxon>
        <taxon>Bacillati</taxon>
        <taxon>Bacillota</taxon>
        <taxon>Bacilli</taxon>
        <taxon>Bacillales</taxon>
        <taxon>Bacillaceae</taxon>
        <taxon>Mesobacillus</taxon>
    </lineage>
</organism>
<dbReference type="Proteomes" id="UP000265816">
    <property type="component" value="Unassembled WGS sequence"/>
</dbReference>
<feature type="compositionally biased region" description="Gly residues" evidence="1">
    <location>
        <begin position="91"/>
        <end position="113"/>
    </location>
</feature>
<gene>
    <name evidence="2" type="ORF">D1970_06030</name>
</gene>